<evidence type="ECO:0000256" key="1">
    <source>
        <dbReference type="SAM" id="MobiDB-lite"/>
    </source>
</evidence>
<dbReference type="PATRIC" id="fig|1454001.3.peg.2482"/>
<dbReference type="Pfam" id="PF00561">
    <property type="entry name" value="Abhydrolase_1"/>
    <property type="match status" value="1"/>
</dbReference>
<keyword evidence="2" id="KW-0472">Membrane</keyword>
<dbReference type="STRING" id="1454001.AW08_02438"/>
<feature type="transmembrane region" description="Helical" evidence="2">
    <location>
        <begin position="12"/>
        <end position="36"/>
    </location>
</feature>
<keyword evidence="5" id="KW-1185">Reference proteome</keyword>
<feature type="region of interest" description="Disordered" evidence="1">
    <location>
        <begin position="65"/>
        <end position="92"/>
    </location>
</feature>
<reference evidence="4" key="1">
    <citation type="submission" date="2014-02" db="EMBL/GenBank/DDBJ databases">
        <title>Expanding our view of genomic diversity in Candidatus Accumulibacter clades.</title>
        <authorList>
            <person name="Skennerton C.T."/>
            <person name="Barr J.J."/>
            <person name="Slater F.R."/>
            <person name="Bond P.L."/>
            <person name="Tyson G.W."/>
        </authorList>
    </citation>
    <scope>NUCLEOTIDE SEQUENCE [LARGE SCALE GENOMIC DNA]</scope>
</reference>
<evidence type="ECO:0000313" key="4">
    <source>
        <dbReference type="EMBL" id="EXI66851.1"/>
    </source>
</evidence>
<dbReference type="Proteomes" id="UP000020218">
    <property type="component" value="Unassembled WGS sequence"/>
</dbReference>
<dbReference type="Gene3D" id="3.40.50.1820">
    <property type="entry name" value="alpha/beta hydrolase"/>
    <property type="match status" value="1"/>
</dbReference>
<dbReference type="SUPFAM" id="SSF53474">
    <property type="entry name" value="alpha/beta-Hydrolases"/>
    <property type="match status" value="1"/>
</dbReference>
<proteinExistence type="predicted"/>
<gene>
    <name evidence="4" type="ORF">AW08_02438</name>
</gene>
<evidence type="ECO:0000256" key="2">
    <source>
        <dbReference type="SAM" id="Phobius"/>
    </source>
</evidence>
<name>A0A011MW75_9PROT</name>
<feature type="domain" description="AB hydrolase-1" evidence="3">
    <location>
        <begin position="18"/>
        <end position="50"/>
    </location>
</feature>
<evidence type="ECO:0000313" key="5">
    <source>
        <dbReference type="Proteomes" id="UP000020218"/>
    </source>
</evidence>
<dbReference type="InterPro" id="IPR000073">
    <property type="entry name" value="AB_hydrolase_1"/>
</dbReference>
<organism evidence="4 5">
    <name type="scientific">Candidatus Accumulibacter adjunctus</name>
    <dbReference type="NCBI Taxonomy" id="1454001"/>
    <lineage>
        <taxon>Bacteria</taxon>
        <taxon>Pseudomonadati</taxon>
        <taxon>Pseudomonadota</taxon>
        <taxon>Betaproteobacteria</taxon>
        <taxon>Candidatus Accumulibacter</taxon>
    </lineage>
</organism>
<dbReference type="InterPro" id="IPR029058">
    <property type="entry name" value="AB_hydrolase_fold"/>
</dbReference>
<comment type="caution">
    <text evidence="4">The sequence shown here is derived from an EMBL/GenBank/DDBJ whole genome shotgun (WGS) entry which is preliminary data.</text>
</comment>
<dbReference type="AlphaFoldDB" id="A0A011MW75"/>
<protein>
    <submittedName>
        <fullName evidence="4">Alpha/beta hydrolase family protein</fullName>
    </submittedName>
</protein>
<accession>A0A011MW75</accession>
<keyword evidence="2" id="KW-1133">Transmembrane helix</keyword>
<keyword evidence="2" id="KW-0812">Transmembrane</keyword>
<sequence>MQDEVDLIAPVLAAAGSPFSIIGHSYGAAVALIAALRHRSHVRALALYEPTLFALVDGDGHGHLSTTSRDLHLAPSKRTGNTSPLDLLVPLG</sequence>
<evidence type="ECO:0000259" key="3">
    <source>
        <dbReference type="Pfam" id="PF00561"/>
    </source>
</evidence>
<keyword evidence="4" id="KW-0378">Hydrolase</keyword>
<dbReference type="GO" id="GO:0016787">
    <property type="term" value="F:hydrolase activity"/>
    <property type="evidence" value="ECO:0007669"/>
    <property type="project" value="UniProtKB-KW"/>
</dbReference>
<dbReference type="EMBL" id="JFAX01000013">
    <property type="protein sequence ID" value="EXI66851.1"/>
    <property type="molecule type" value="Genomic_DNA"/>
</dbReference>